<evidence type="ECO:0000313" key="3">
    <source>
        <dbReference type="Proteomes" id="UP000265520"/>
    </source>
</evidence>
<gene>
    <name evidence="2" type="ORF">A2U01_0002586</name>
</gene>
<organism evidence="2 3">
    <name type="scientific">Trifolium medium</name>
    <dbReference type="NCBI Taxonomy" id="97028"/>
    <lineage>
        <taxon>Eukaryota</taxon>
        <taxon>Viridiplantae</taxon>
        <taxon>Streptophyta</taxon>
        <taxon>Embryophyta</taxon>
        <taxon>Tracheophyta</taxon>
        <taxon>Spermatophyta</taxon>
        <taxon>Magnoliopsida</taxon>
        <taxon>eudicotyledons</taxon>
        <taxon>Gunneridae</taxon>
        <taxon>Pentapetalae</taxon>
        <taxon>rosids</taxon>
        <taxon>fabids</taxon>
        <taxon>Fabales</taxon>
        <taxon>Fabaceae</taxon>
        <taxon>Papilionoideae</taxon>
        <taxon>50 kb inversion clade</taxon>
        <taxon>NPAAA clade</taxon>
        <taxon>Hologalegina</taxon>
        <taxon>IRL clade</taxon>
        <taxon>Trifolieae</taxon>
        <taxon>Trifolium</taxon>
    </lineage>
</organism>
<keyword evidence="3" id="KW-1185">Reference proteome</keyword>
<evidence type="ECO:0000259" key="1">
    <source>
        <dbReference type="Pfam" id="PF14244"/>
    </source>
</evidence>
<dbReference type="Pfam" id="PF14244">
    <property type="entry name" value="Retrotran_gag_3"/>
    <property type="match status" value="1"/>
</dbReference>
<dbReference type="EMBL" id="LXQA010002774">
    <property type="protein sequence ID" value="MCH81794.1"/>
    <property type="molecule type" value="Genomic_DNA"/>
</dbReference>
<feature type="domain" description="Retrotransposon Copia-like N-terminal" evidence="1">
    <location>
        <begin position="5"/>
        <end position="42"/>
    </location>
</feature>
<dbReference type="PANTHER" id="PTHR37610">
    <property type="entry name" value="CCHC-TYPE DOMAIN-CONTAINING PROTEIN"/>
    <property type="match status" value="1"/>
</dbReference>
<accession>A0A392M5W8</accession>
<feature type="non-terminal residue" evidence="2">
    <location>
        <position position="1"/>
    </location>
</feature>
<dbReference type="AlphaFoldDB" id="A0A392M5W8"/>
<dbReference type="PANTHER" id="PTHR37610:SF55">
    <property type="entry name" value="RETROTRANSPOSON COPIA-LIKE N-TERMINAL DOMAIN-CONTAINING PROTEIN"/>
    <property type="match status" value="1"/>
</dbReference>
<dbReference type="InterPro" id="IPR029472">
    <property type="entry name" value="Copia-like_N"/>
</dbReference>
<evidence type="ECO:0000313" key="2">
    <source>
        <dbReference type="EMBL" id="MCH81794.1"/>
    </source>
</evidence>
<sequence>SFTAIGPPLLSGPNYHTWSRAMKVAPMAKNKMCFVDGSLLSPLPSDPLYGAWRR</sequence>
<reference evidence="2 3" key="1">
    <citation type="journal article" date="2018" name="Front. Plant Sci.">
        <title>Red Clover (Trifolium pratense) and Zigzag Clover (T. medium) - A Picture of Genomic Similarities and Differences.</title>
        <authorList>
            <person name="Dluhosova J."/>
            <person name="Istvanek J."/>
            <person name="Nedelnik J."/>
            <person name="Repkova J."/>
        </authorList>
    </citation>
    <scope>NUCLEOTIDE SEQUENCE [LARGE SCALE GENOMIC DNA]</scope>
    <source>
        <strain evidence="3">cv. 10/8</strain>
        <tissue evidence="2">Leaf</tissue>
    </source>
</reference>
<name>A0A392M5W8_9FABA</name>
<comment type="caution">
    <text evidence="2">The sequence shown here is derived from an EMBL/GenBank/DDBJ whole genome shotgun (WGS) entry which is preliminary data.</text>
</comment>
<proteinExistence type="predicted"/>
<protein>
    <recommendedName>
        <fullName evidence="1">Retrotransposon Copia-like N-terminal domain-containing protein</fullName>
    </recommendedName>
</protein>
<dbReference type="Proteomes" id="UP000265520">
    <property type="component" value="Unassembled WGS sequence"/>
</dbReference>